<name>A0AA37TJB0_9HYPH</name>
<proteinExistence type="predicted"/>
<dbReference type="AlphaFoldDB" id="A0AA37TJB0"/>
<sequence>MAGDFEMDYLFPAAALSGTALKTQHPETASLTLTKEVSPSVPVALDPRSIYTLSPEAAGAVLSLAEAKTATVEAADSDVRYGRGPQATGAVMASTVATTPVVSPETTKTTAAANRNWSEDVRLDHTPFRKVGTDTLVRYDNPRVMAAWSAAFPDIAGRKFRGLQLADTDFKTALSKIAADGGFDGLEKDIYLLCNDVHFRRFSEDHPDTHINWINIDNDDILLFWPRDPDEE</sequence>
<protein>
    <submittedName>
        <fullName evidence="1">Uncharacterized protein</fullName>
    </submittedName>
</protein>
<accession>A0AA37TJB0</accession>
<evidence type="ECO:0000313" key="2">
    <source>
        <dbReference type="Proteomes" id="UP001157440"/>
    </source>
</evidence>
<comment type="caution">
    <text evidence="1">The sequence shown here is derived from an EMBL/GenBank/DDBJ whole genome shotgun (WGS) entry which is preliminary data.</text>
</comment>
<evidence type="ECO:0000313" key="1">
    <source>
        <dbReference type="EMBL" id="GLS72720.1"/>
    </source>
</evidence>
<dbReference type="EMBL" id="BSPL01000023">
    <property type="protein sequence ID" value="GLS72720.1"/>
    <property type="molecule type" value="Genomic_DNA"/>
</dbReference>
<organism evidence="1 2">
    <name type="scientific">Methylobacterium tardum</name>
    <dbReference type="NCBI Taxonomy" id="374432"/>
    <lineage>
        <taxon>Bacteria</taxon>
        <taxon>Pseudomonadati</taxon>
        <taxon>Pseudomonadota</taxon>
        <taxon>Alphaproteobacteria</taxon>
        <taxon>Hyphomicrobiales</taxon>
        <taxon>Methylobacteriaceae</taxon>
        <taxon>Methylobacterium</taxon>
    </lineage>
</organism>
<reference evidence="2" key="1">
    <citation type="journal article" date="2019" name="Int. J. Syst. Evol. Microbiol.">
        <title>The Global Catalogue of Microorganisms (GCM) 10K type strain sequencing project: providing services to taxonomists for standard genome sequencing and annotation.</title>
        <authorList>
            <consortium name="The Broad Institute Genomics Platform"/>
            <consortium name="The Broad Institute Genome Sequencing Center for Infectious Disease"/>
            <person name="Wu L."/>
            <person name="Ma J."/>
        </authorList>
    </citation>
    <scope>NUCLEOTIDE SEQUENCE [LARGE SCALE GENOMIC DNA]</scope>
    <source>
        <strain evidence="2">NBRC 103632</strain>
    </source>
</reference>
<keyword evidence="2" id="KW-1185">Reference proteome</keyword>
<dbReference type="Proteomes" id="UP001157440">
    <property type="component" value="Unassembled WGS sequence"/>
</dbReference>
<gene>
    <name evidence="1" type="ORF">GCM10007890_47350</name>
</gene>